<dbReference type="PROSITE" id="PS51296">
    <property type="entry name" value="RIESKE"/>
    <property type="match status" value="1"/>
</dbReference>
<reference evidence="6 7" key="1">
    <citation type="submission" date="2024-09" db="EMBL/GenBank/DDBJ databases">
        <authorList>
            <person name="Sun Q."/>
            <person name="Mori K."/>
        </authorList>
    </citation>
    <scope>NUCLEOTIDE SEQUENCE [LARGE SCALE GENOMIC DNA]</scope>
    <source>
        <strain evidence="6 7">ATCC 51285</strain>
    </source>
</reference>
<dbReference type="PANTHER" id="PTHR40261:SF1">
    <property type="entry name" value="RIESKE DOMAIN-CONTAINING PROTEIN"/>
    <property type="match status" value="1"/>
</dbReference>
<comment type="caution">
    <text evidence="6">The sequence shown here is derived from an EMBL/GenBank/DDBJ whole genome shotgun (WGS) entry which is preliminary data.</text>
</comment>
<organism evidence="6 7">
    <name type="scientific">Balneatrix alpica</name>
    <dbReference type="NCBI Taxonomy" id="75684"/>
    <lineage>
        <taxon>Bacteria</taxon>
        <taxon>Pseudomonadati</taxon>
        <taxon>Pseudomonadota</taxon>
        <taxon>Gammaproteobacteria</taxon>
        <taxon>Oceanospirillales</taxon>
        <taxon>Balneatrichaceae</taxon>
        <taxon>Balneatrix</taxon>
    </lineage>
</organism>
<evidence type="ECO:0000313" key="7">
    <source>
        <dbReference type="Proteomes" id="UP001589628"/>
    </source>
</evidence>
<evidence type="ECO:0000256" key="1">
    <source>
        <dbReference type="ARBA" id="ARBA00022714"/>
    </source>
</evidence>
<gene>
    <name evidence="6" type="ORF">ACFFLH_09565</name>
</gene>
<dbReference type="Gene3D" id="2.102.10.10">
    <property type="entry name" value="Rieske [2Fe-2S] iron-sulphur domain"/>
    <property type="match status" value="1"/>
</dbReference>
<evidence type="ECO:0000256" key="4">
    <source>
        <dbReference type="ARBA" id="ARBA00023014"/>
    </source>
</evidence>
<dbReference type="Proteomes" id="UP001589628">
    <property type="component" value="Unassembled WGS sequence"/>
</dbReference>
<accession>A0ABV5ZBJ5</accession>
<evidence type="ECO:0000313" key="6">
    <source>
        <dbReference type="EMBL" id="MFB9886657.1"/>
    </source>
</evidence>
<dbReference type="InterPro" id="IPR017941">
    <property type="entry name" value="Rieske_2Fe-2S"/>
</dbReference>
<dbReference type="CDD" id="cd03467">
    <property type="entry name" value="Rieske"/>
    <property type="match status" value="1"/>
</dbReference>
<keyword evidence="7" id="KW-1185">Reference proteome</keyword>
<dbReference type="PANTHER" id="PTHR40261">
    <property type="match status" value="1"/>
</dbReference>
<dbReference type="RefSeq" id="WP_027312082.1">
    <property type="nucleotide sequence ID" value="NZ_JAUESS010000003.1"/>
</dbReference>
<protein>
    <submittedName>
        <fullName evidence="6">Rieske (2Fe-2S) protein</fullName>
    </submittedName>
</protein>
<name>A0ABV5ZBJ5_9GAMM</name>
<feature type="domain" description="Rieske" evidence="5">
    <location>
        <begin position="29"/>
        <end position="108"/>
    </location>
</feature>
<dbReference type="Pfam" id="PF00355">
    <property type="entry name" value="Rieske"/>
    <property type="match status" value="1"/>
</dbReference>
<dbReference type="EMBL" id="JBHLZN010000002">
    <property type="protein sequence ID" value="MFB9886657.1"/>
    <property type="molecule type" value="Genomic_DNA"/>
</dbReference>
<proteinExistence type="predicted"/>
<evidence type="ECO:0000256" key="2">
    <source>
        <dbReference type="ARBA" id="ARBA00022723"/>
    </source>
</evidence>
<keyword evidence="3" id="KW-0408">Iron</keyword>
<dbReference type="SUPFAM" id="SSF50022">
    <property type="entry name" value="ISP domain"/>
    <property type="match status" value="1"/>
</dbReference>
<evidence type="ECO:0000256" key="3">
    <source>
        <dbReference type="ARBA" id="ARBA00023004"/>
    </source>
</evidence>
<keyword evidence="4" id="KW-0411">Iron-sulfur</keyword>
<sequence length="113" mass="13028">MHLLCDFHSLQENRARGFHFSHQQRQVNLIVVRRADKAYAYLNTCPHRGIPLEWQADEFMDINQHYLQCATHGALFLVESGECIAGPCQGESLVPQPLHLDEQGQLWWSADQD</sequence>
<evidence type="ECO:0000259" key="5">
    <source>
        <dbReference type="PROSITE" id="PS51296"/>
    </source>
</evidence>
<keyword evidence="2" id="KW-0479">Metal-binding</keyword>
<dbReference type="InterPro" id="IPR036922">
    <property type="entry name" value="Rieske_2Fe-2S_sf"/>
</dbReference>
<keyword evidence="1" id="KW-0001">2Fe-2S</keyword>